<gene>
    <name evidence="1" type="ORF">F6I03_08300</name>
</gene>
<dbReference type="OrthoDB" id="508128at2"/>
<dbReference type="SUPFAM" id="SSF81606">
    <property type="entry name" value="PP2C-like"/>
    <property type="match status" value="1"/>
</dbReference>
<protein>
    <recommendedName>
        <fullName evidence="3">Protein phosphatase 2C domain-containing protein</fullName>
    </recommendedName>
</protein>
<comment type="caution">
    <text evidence="1">The sequence shown here is derived from an EMBL/GenBank/DDBJ whole genome shotgun (WGS) entry which is preliminary data.</text>
</comment>
<dbReference type="InterPro" id="IPR036457">
    <property type="entry name" value="PPM-type-like_dom_sf"/>
</dbReference>
<accession>A0A5N1GJF8</accession>
<dbReference type="Proteomes" id="UP000327148">
    <property type="component" value="Unassembled WGS sequence"/>
</dbReference>
<dbReference type="Gene3D" id="3.60.40.10">
    <property type="entry name" value="PPM-type phosphatase domain"/>
    <property type="match status" value="1"/>
</dbReference>
<dbReference type="AlphaFoldDB" id="A0A5N1GJF8"/>
<evidence type="ECO:0008006" key="3">
    <source>
        <dbReference type="Google" id="ProtNLM"/>
    </source>
</evidence>
<reference evidence="1 2" key="1">
    <citation type="submission" date="2019-09" db="EMBL/GenBank/DDBJ databases">
        <title>Draft genome sequence assemblies of isolates from the urinary tract.</title>
        <authorList>
            <person name="Mores C.R."/>
            <person name="Putonti C."/>
            <person name="Wolfe A.J."/>
        </authorList>
    </citation>
    <scope>NUCLEOTIDE SEQUENCE [LARGE SCALE GENOMIC DNA]</scope>
    <source>
        <strain evidence="1 2">UMB623</strain>
    </source>
</reference>
<organism evidence="1 2">
    <name type="scientific">Aerococcus sanguinicola</name>
    <dbReference type="NCBI Taxonomy" id="119206"/>
    <lineage>
        <taxon>Bacteria</taxon>
        <taxon>Bacillati</taxon>
        <taxon>Bacillota</taxon>
        <taxon>Bacilli</taxon>
        <taxon>Lactobacillales</taxon>
        <taxon>Aerococcaceae</taxon>
        <taxon>Aerococcus</taxon>
    </lineage>
</organism>
<sequence>MQIIEKLCRGKSTQDACEDALFYSEDFIAVIDGVSSKTSLRINGQTTGKIASTLIKSTLSHLDPKSHVTDFIGACNSAFETYYQNNHLDINLQEVGLQAVAAVYSKSLRQIWLIGDAQARISDTIYQNNKVSDEILANFRSLISHIEMEINEETPAEYFKIDDGARLQIIPWILKSTIFANNENSSFGYAVINGKDIPLSLINIIEVPENYEGDIILASDGYPHLKNTLGESESYLSKVLEQDPYLIESYHSTKGVVPGNESYDDRTFIRFKDIRRDQ</sequence>
<name>A0A5N1GJF8_9LACT</name>
<evidence type="ECO:0000313" key="1">
    <source>
        <dbReference type="EMBL" id="KAA9300151.1"/>
    </source>
</evidence>
<dbReference type="EMBL" id="VYWO01000006">
    <property type="protein sequence ID" value="KAA9300151.1"/>
    <property type="molecule type" value="Genomic_DNA"/>
</dbReference>
<proteinExistence type="predicted"/>
<dbReference type="RefSeq" id="WP_070431611.1">
    <property type="nucleotide sequence ID" value="NZ_VYWO01000006.1"/>
</dbReference>
<evidence type="ECO:0000313" key="2">
    <source>
        <dbReference type="Proteomes" id="UP000327148"/>
    </source>
</evidence>